<evidence type="ECO:0000256" key="9">
    <source>
        <dbReference type="ARBA" id="ARBA00023264"/>
    </source>
</evidence>
<evidence type="ECO:0000256" key="8">
    <source>
        <dbReference type="ARBA" id="ARBA00023239"/>
    </source>
</evidence>
<accession>A0ABW5JKT8</accession>
<sequence length="217" mass="24296">MIAKDGYSTIALVLLVSVMVCGFAFYFLDHWFRYILLFSIIALSGLTIFFFRDPDRDIPVGDELIISPADGKVVFVKEIEESVYIKGKATQISIFLSPLNVHVNRNPVSGDLQYLKYHPGEYLMAWAEHASELNERADFGVLHPSDTKIFFRQITGFLARRIVYNIKEGDELKAGERFGIMKFGSRMDVVVPGNVEVKVKPGDKTVAGESVLGVINA</sequence>
<keyword evidence="14" id="KW-1185">Reference proteome</keyword>
<keyword evidence="3 11" id="KW-0210">Decarboxylase</keyword>
<dbReference type="PANTHER" id="PTHR35809:SF1">
    <property type="entry name" value="ARCHAETIDYLSERINE DECARBOXYLASE PROENZYME-RELATED"/>
    <property type="match status" value="1"/>
</dbReference>
<keyword evidence="6 11" id="KW-0865">Zymogen</keyword>
<evidence type="ECO:0000256" key="3">
    <source>
        <dbReference type="ARBA" id="ARBA00022793"/>
    </source>
</evidence>
<comment type="catalytic activity">
    <reaction evidence="11">
        <text>a 1,2-diacyl-sn-glycero-3-phospho-L-serine + H(+) = a 1,2-diacyl-sn-glycero-3-phosphoethanolamine + CO2</text>
        <dbReference type="Rhea" id="RHEA:20828"/>
        <dbReference type="ChEBI" id="CHEBI:15378"/>
        <dbReference type="ChEBI" id="CHEBI:16526"/>
        <dbReference type="ChEBI" id="CHEBI:57262"/>
        <dbReference type="ChEBI" id="CHEBI:64612"/>
        <dbReference type="EC" id="4.1.1.65"/>
    </reaction>
</comment>
<proteinExistence type="inferred from homology"/>
<comment type="pathway">
    <text evidence="11">Phospholipid metabolism; phosphatidylethanolamine biosynthesis; phosphatidylethanolamine from CDP-diacylglycerol: step 2/2.</text>
</comment>
<keyword evidence="12" id="KW-0812">Transmembrane</keyword>
<evidence type="ECO:0000256" key="1">
    <source>
        <dbReference type="ARBA" id="ARBA00022475"/>
    </source>
</evidence>
<keyword evidence="7 11" id="KW-0594">Phospholipid biosynthesis</keyword>
<gene>
    <name evidence="11" type="primary">psd</name>
    <name evidence="13" type="ORF">ACFSVN_07155</name>
</gene>
<keyword evidence="10 11" id="KW-0670">Pyruvate</keyword>
<evidence type="ECO:0000256" key="4">
    <source>
        <dbReference type="ARBA" id="ARBA00023098"/>
    </source>
</evidence>
<organism evidence="13 14">
    <name type="scientific">Gracilimonas halophila</name>
    <dbReference type="NCBI Taxonomy" id="1834464"/>
    <lineage>
        <taxon>Bacteria</taxon>
        <taxon>Pseudomonadati</taxon>
        <taxon>Balneolota</taxon>
        <taxon>Balneolia</taxon>
        <taxon>Balneolales</taxon>
        <taxon>Balneolaceae</taxon>
        <taxon>Gracilimonas</taxon>
    </lineage>
</organism>
<name>A0ABW5JKT8_9BACT</name>
<evidence type="ECO:0000313" key="13">
    <source>
        <dbReference type="EMBL" id="MFD2532219.1"/>
    </source>
</evidence>
<dbReference type="NCBIfam" id="NF003678">
    <property type="entry name" value="PRK05305.1-2"/>
    <property type="match status" value="1"/>
</dbReference>
<dbReference type="NCBIfam" id="NF003685">
    <property type="entry name" value="PRK05305.2-5"/>
    <property type="match status" value="1"/>
</dbReference>
<evidence type="ECO:0000256" key="2">
    <source>
        <dbReference type="ARBA" id="ARBA00022516"/>
    </source>
</evidence>
<dbReference type="Proteomes" id="UP001597460">
    <property type="component" value="Unassembled WGS sequence"/>
</dbReference>
<feature type="transmembrane region" description="Helical" evidence="12">
    <location>
        <begin position="7"/>
        <end position="28"/>
    </location>
</feature>
<comment type="subcellular location">
    <subcellularLocation>
        <location evidence="11">Cell membrane</location>
        <topology evidence="11">Peripheral membrane protein</topology>
    </subcellularLocation>
</comment>
<dbReference type="EC" id="4.1.1.65" evidence="11"/>
<dbReference type="RefSeq" id="WP_390300471.1">
    <property type="nucleotide sequence ID" value="NZ_JBHULI010000024.1"/>
</dbReference>
<dbReference type="EMBL" id="JBHULI010000024">
    <property type="protein sequence ID" value="MFD2532219.1"/>
    <property type="molecule type" value="Genomic_DNA"/>
</dbReference>
<feature type="modified residue" description="Pyruvic acid (Ser); by autocatalysis" evidence="11">
    <location>
        <position position="185"/>
    </location>
</feature>
<comment type="function">
    <text evidence="11">Catalyzes the formation of phosphatidylethanolamine (PtdEtn) from phosphatidylserine (PtdSer).</text>
</comment>
<feature type="site" description="Cleavage (non-hydrolytic); by autocatalysis" evidence="11">
    <location>
        <begin position="184"/>
        <end position="185"/>
    </location>
</feature>
<comment type="cofactor">
    <cofactor evidence="11">
        <name>pyruvate</name>
        <dbReference type="ChEBI" id="CHEBI:15361"/>
    </cofactor>
    <text evidence="11">Binds 1 pyruvoyl group covalently per subunit.</text>
</comment>
<evidence type="ECO:0000256" key="7">
    <source>
        <dbReference type="ARBA" id="ARBA00023209"/>
    </source>
</evidence>
<reference evidence="14" key="1">
    <citation type="journal article" date="2019" name="Int. J. Syst. Evol. Microbiol.">
        <title>The Global Catalogue of Microorganisms (GCM) 10K type strain sequencing project: providing services to taxonomists for standard genome sequencing and annotation.</title>
        <authorList>
            <consortium name="The Broad Institute Genomics Platform"/>
            <consortium name="The Broad Institute Genome Sequencing Center for Infectious Disease"/>
            <person name="Wu L."/>
            <person name="Ma J."/>
        </authorList>
    </citation>
    <scope>NUCLEOTIDE SEQUENCE [LARGE SCALE GENOMIC DNA]</scope>
    <source>
        <strain evidence="14">KCTC 52042</strain>
    </source>
</reference>
<dbReference type="PANTHER" id="PTHR35809">
    <property type="entry name" value="ARCHAETIDYLSERINE DECARBOXYLASE PROENZYME-RELATED"/>
    <property type="match status" value="1"/>
</dbReference>
<dbReference type="GO" id="GO:0004609">
    <property type="term" value="F:phosphatidylserine decarboxylase activity"/>
    <property type="evidence" value="ECO:0007669"/>
    <property type="project" value="UniProtKB-EC"/>
</dbReference>
<dbReference type="HAMAP" id="MF_00664">
    <property type="entry name" value="PS_decarb_PSD_A"/>
    <property type="match status" value="1"/>
</dbReference>
<comment type="PTM">
    <text evidence="11">Is synthesized initially as an inactive proenzyme. Formation of the active enzyme involves a self-maturation process in which the active site pyruvoyl group is generated from an internal serine residue via an autocatalytic post-translational modification. Two non-identical subunits are generated from the proenzyme in this reaction, and the pyruvate is formed at the N-terminus of the alpha chain, which is derived from the carboxyl end of the proenzyme. The post-translation cleavage follows an unusual pathway, termed non-hydrolytic serinolysis, in which the side chain hydroxyl group of the serine supplies its oxygen atom to form the C-terminus of the beta chain, while the remainder of the serine residue undergoes an oxidative deamination to produce ammonia and the pyruvoyl prosthetic group on the alpha chain.</text>
</comment>
<feature type="transmembrane region" description="Helical" evidence="12">
    <location>
        <begin position="34"/>
        <end position="51"/>
    </location>
</feature>
<evidence type="ECO:0000256" key="6">
    <source>
        <dbReference type="ARBA" id="ARBA00023145"/>
    </source>
</evidence>
<feature type="chain" id="PRO_5044915856" description="Phosphatidylserine decarboxylase alpha chain" evidence="11">
    <location>
        <begin position="185"/>
        <end position="217"/>
    </location>
</feature>
<keyword evidence="12" id="KW-1133">Transmembrane helix</keyword>
<feature type="active site" description="Schiff-base intermediate with substrate; via pyruvic acid" evidence="11">
    <location>
        <position position="185"/>
    </location>
</feature>
<keyword evidence="5 11" id="KW-0472">Membrane</keyword>
<comment type="subunit">
    <text evidence="11">Heterodimer of a large membrane-associated beta subunit and a small pyruvoyl-containing alpha subunit.</text>
</comment>
<keyword evidence="2 11" id="KW-0444">Lipid biosynthesis</keyword>
<keyword evidence="8 11" id="KW-0456">Lyase</keyword>
<dbReference type="InterPro" id="IPR003817">
    <property type="entry name" value="PS_Dcarbxylase"/>
</dbReference>
<protein>
    <recommendedName>
        <fullName evidence="11">Phosphatidylserine decarboxylase proenzyme</fullName>
        <ecNumber evidence="11">4.1.1.65</ecNumber>
    </recommendedName>
    <component>
        <recommendedName>
            <fullName evidence="11">Phosphatidylserine decarboxylase alpha chain</fullName>
        </recommendedName>
    </component>
    <component>
        <recommendedName>
            <fullName evidence="11">Phosphatidylserine decarboxylase beta chain</fullName>
        </recommendedName>
    </component>
</protein>
<evidence type="ECO:0000256" key="10">
    <source>
        <dbReference type="ARBA" id="ARBA00023317"/>
    </source>
</evidence>
<feature type="chain" id="PRO_5044915855" description="Phosphatidylserine decarboxylase beta chain" evidence="11">
    <location>
        <begin position="1"/>
        <end position="184"/>
    </location>
</feature>
<dbReference type="Pfam" id="PF02666">
    <property type="entry name" value="PS_Dcarbxylase"/>
    <property type="match status" value="1"/>
</dbReference>
<comment type="caution">
    <text evidence="13">The sequence shown here is derived from an EMBL/GenBank/DDBJ whole genome shotgun (WGS) entry which is preliminary data.</text>
</comment>
<keyword evidence="4 11" id="KW-0443">Lipid metabolism</keyword>
<evidence type="ECO:0000256" key="5">
    <source>
        <dbReference type="ARBA" id="ARBA00023136"/>
    </source>
</evidence>
<keyword evidence="1 11" id="KW-1003">Cell membrane</keyword>
<evidence type="ECO:0000313" key="14">
    <source>
        <dbReference type="Proteomes" id="UP001597460"/>
    </source>
</evidence>
<evidence type="ECO:0000256" key="12">
    <source>
        <dbReference type="SAM" id="Phobius"/>
    </source>
</evidence>
<evidence type="ECO:0000256" key="11">
    <source>
        <dbReference type="HAMAP-Rule" id="MF_00664"/>
    </source>
</evidence>
<keyword evidence="9 11" id="KW-1208">Phospholipid metabolism</keyword>
<dbReference type="InterPro" id="IPR033175">
    <property type="entry name" value="PSD-A"/>
</dbReference>
<comment type="similarity">
    <text evidence="11">Belongs to the phosphatidylserine decarboxylase family. PSD-A subfamily.</text>
</comment>